<keyword evidence="1" id="KW-0677">Repeat</keyword>
<dbReference type="SUPFAM" id="SSF117281">
    <property type="entry name" value="Kelch motif"/>
    <property type="match status" value="1"/>
</dbReference>
<dbReference type="EMBL" id="ML995489">
    <property type="protein sequence ID" value="KAF2140749.1"/>
    <property type="molecule type" value="Genomic_DNA"/>
</dbReference>
<keyword evidence="2" id="KW-0408">Iron</keyword>
<keyword evidence="4" id="KW-0812">Transmembrane</keyword>
<dbReference type="GO" id="GO:0019760">
    <property type="term" value="P:glucosinolate metabolic process"/>
    <property type="evidence" value="ECO:0007669"/>
    <property type="project" value="UniProtKB-ARBA"/>
</dbReference>
<gene>
    <name evidence="6" type="ORF">K452DRAFT_50805</name>
</gene>
<dbReference type="InterPro" id="IPR015915">
    <property type="entry name" value="Kelch-typ_b-propeller"/>
</dbReference>
<evidence type="ECO:0000313" key="7">
    <source>
        <dbReference type="Proteomes" id="UP000799438"/>
    </source>
</evidence>
<reference evidence="6" key="1">
    <citation type="journal article" date="2020" name="Stud. Mycol.">
        <title>101 Dothideomycetes genomes: a test case for predicting lifestyles and emergence of pathogens.</title>
        <authorList>
            <person name="Haridas S."/>
            <person name="Albert R."/>
            <person name="Binder M."/>
            <person name="Bloem J."/>
            <person name="Labutti K."/>
            <person name="Salamov A."/>
            <person name="Andreopoulos B."/>
            <person name="Baker S."/>
            <person name="Barry K."/>
            <person name="Bills G."/>
            <person name="Bluhm B."/>
            <person name="Cannon C."/>
            <person name="Castanera R."/>
            <person name="Culley D."/>
            <person name="Daum C."/>
            <person name="Ezra D."/>
            <person name="Gonzalez J."/>
            <person name="Henrissat B."/>
            <person name="Kuo A."/>
            <person name="Liang C."/>
            <person name="Lipzen A."/>
            <person name="Lutzoni F."/>
            <person name="Magnuson J."/>
            <person name="Mondo S."/>
            <person name="Nolan M."/>
            <person name="Ohm R."/>
            <person name="Pangilinan J."/>
            <person name="Park H.-J."/>
            <person name="Ramirez L."/>
            <person name="Alfaro M."/>
            <person name="Sun H."/>
            <person name="Tritt A."/>
            <person name="Yoshinaga Y."/>
            <person name="Zwiers L.-H."/>
            <person name="Turgeon B."/>
            <person name="Goodwin S."/>
            <person name="Spatafora J."/>
            <person name="Crous P."/>
            <person name="Grigoriev I."/>
        </authorList>
    </citation>
    <scope>NUCLEOTIDE SEQUENCE</scope>
    <source>
        <strain evidence="6">CBS 121167</strain>
    </source>
</reference>
<keyword evidence="4" id="KW-1133">Transmembrane helix</keyword>
<organism evidence="6 7">
    <name type="scientific">Aplosporella prunicola CBS 121167</name>
    <dbReference type="NCBI Taxonomy" id="1176127"/>
    <lineage>
        <taxon>Eukaryota</taxon>
        <taxon>Fungi</taxon>
        <taxon>Dikarya</taxon>
        <taxon>Ascomycota</taxon>
        <taxon>Pezizomycotina</taxon>
        <taxon>Dothideomycetes</taxon>
        <taxon>Dothideomycetes incertae sedis</taxon>
        <taxon>Botryosphaeriales</taxon>
        <taxon>Aplosporellaceae</taxon>
        <taxon>Aplosporella</taxon>
    </lineage>
</organism>
<evidence type="ECO:0000256" key="3">
    <source>
        <dbReference type="SAM" id="MobiDB-lite"/>
    </source>
</evidence>
<feature type="chain" id="PRO_5025601083" description="Galactose oxidase" evidence="5">
    <location>
        <begin position="25"/>
        <end position="623"/>
    </location>
</feature>
<feature type="signal peptide" evidence="5">
    <location>
        <begin position="1"/>
        <end position="24"/>
    </location>
</feature>
<feature type="region of interest" description="Disordered" evidence="3">
    <location>
        <begin position="597"/>
        <end position="623"/>
    </location>
</feature>
<dbReference type="AlphaFoldDB" id="A0A6A6B970"/>
<keyword evidence="7" id="KW-1185">Reference proteome</keyword>
<evidence type="ECO:0000256" key="5">
    <source>
        <dbReference type="SAM" id="SignalP"/>
    </source>
</evidence>
<evidence type="ECO:0000256" key="2">
    <source>
        <dbReference type="ARBA" id="ARBA00023004"/>
    </source>
</evidence>
<keyword evidence="5" id="KW-0732">Signal</keyword>
<dbReference type="PANTHER" id="PTHR47435">
    <property type="entry name" value="KELCH REPEAT PROTEIN (AFU_ORTHOLOGUE AFUA_5G12780)"/>
    <property type="match status" value="1"/>
</dbReference>
<dbReference type="Proteomes" id="UP000799438">
    <property type="component" value="Unassembled WGS sequence"/>
</dbReference>
<dbReference type="OrthoDB" id="10251809at2759"/>
<name>A0A6A6B970_9PEZI</name>
<sequence length="623" mass="67650">MIVRYAACVISLSLLALFPRRGAGQQNGATSASTFMRRAYHSSLVAGKYVYIDGGEFSTKAYDVDFSFSSTLLSIDLSQDWTNDTVTLHSTTKPSDVPSLVGGGLWYDDDKDLLYTGFAGRVSIFDTSQWTDMEPYPMGIWTFKPDGTGSGTWGTAIESNASVFDNDTDSYITRPYIAAVAHGAGAGYVLGGAKTYQTAPGAVDGEQIVPLSGMLKFNMSTQTLTNVTVDGPRFHGVSQYASMLYVPYFGSEGVFVVLGGNQLNETGSDRLLDWGVVSVFDPVSGKWWDQETTGNRPENRKEFCSTGLPSDNGTYEIFVYAGWSGSLGTGSNQYDEIFILTLPAFHWIKVDYNPYRTRHGLTCHHVGGGQILVIGGLDTQSNDSGATIYETPFRGKDNFTQGLAVYDLNTLQWQDKYKAEPPAYTQPDMVRNYYKRSDDVNAEFNSTDLKSVFSKTSFPTTTNNTSRISSASASSTATDVPQTLGPGALAGTIVGAIALMTLFLAALISYCCIKRRRQRQISALDEQAHTLAHSPSIGATVTPPEMDPTSVGELHAPQWRFEMAGMPPHHQAHEKDGQSGLVEMPANEAAYYELPADSIAAVGEQQQRPEAAKRNPGPRGSYG</sequence>
<feature type="compositionally biased region" description="Low complexity" evidence="3">
    <location>
        <begin position="460"/>
        <end position="478"/>
    </location>
</feature>
<evidence type="ECO:0000256" key="4">
    <source>
        <dbReference type="SAM" id="Phobius"/>
    </source>
</evidence>
<dbReference type="GeneID" id="54304271"/>
<accession>A0A6A6B970</accession>
<dbReference type="RefSeq" id="XP_033396462.1">
    <property type="nucleotide sequence ID" value="XM_033546764.1"/>
</dbReference>
<evidence type="ECO:0008006" key="8">
    <source>
        <dbReference type="Google" id="ProtNLM"/>
    </source>
</evidence>
<evidence type="ECO:0000313" key="6">
    <source>
        <dbReference type="EMBL" id="KAF2140749.1"/>
    </source>
</evidence>
<feature type="region of interest" description="Disordered" evidence="3">
    <location>
        <begin position="459"/>
        <end position="479"/>
    </location>
</feature>
<evidence type="ECO:0000256" key="1">
    <source>
        <dbReference type="ARBA" id="ARBA00022737"/>
    </source>
</evidence>
<feature type="transmembrane region" description="Helical" evidence="4">
    <location>
        <begin position="488"/>
        <end position="513"/>
    </location>
</feature>
<protein>
    <recommendedName>
        <fullName evidence="8">Galactose oxidase</fullName>
    </recommendedName>
</protein>
<proteinExistence type="predicted"/>
<dbReference type="PANTHER" id="PTHR47435:SF4">
    <property type="entry name" value="KELCH REPEAT PROTEIN (AFU_ORTHOLOGUE AFUA_5G12780)"/>
    <property type="match status" value="1"/>
</dbReference>
<keyword evidence="4" id="KW-0472">Membrane</keyword>